<feature type="domain" description="DUF7507" evidence="4">
    <location>
        <begin position="880"/>
        <end position="981"/>
    </location>
</feature>
<keyword evidence="2" id="KW-1133">Transmembrane helix</keyword>
<dbReference type="GO" id="GO:0005975">
    <property type="term" value="P:carbohydrate metabolic process"/>
    <property type="evidence" value="ECO:0007669"/>
    <property type="project" value="UniProtKB-ARBA"/>
</dbReference>
<reference evidence="5 6" key="1">
    <citation type="submission" date="2020-07" db="EMBL/GenBank/DDBJ databases">
        <title>Sequencing the genomes of 1000 actinobacteria strains.</title>
        <authorList>
            <person name="Klenk H.-P."/>
        </authorList>
    </citation>
    <scope>NUCLEOTIDE SEQUENCE [LARGE SCALE GENOMIC DNA]</scope>
    <source>
        <strain evidence="5 6">DSM 102047</strain>
    </source>
</reference>
<proteinExistence type="predicted"/>
<dbReference type="RefSeq" id="WP_179389526.1">
    <property type="nucleotide sequence ID" value="NZ_JACBYQ010000002.1"/>
</dbReference>
<keyword evidence="3" id="KW-0732">Signal</keyword>
<dbReference type="Proteomes" id="UP000521748">
    <property type="component" value="Unassembled WGS sequence"/>
</dbReference>
<name>A0A7Y9LUD8_9MICC</name>
<evidence type="ECO:0000259" key="4">
    <source>
        <dbReference type="Pfam" id="PF24346"/>
    </source>
</evidence>
<feature type="region of interest" description="Disordered" evidence="1">
    <location>
        <begin position="934"/>
        <end position="953"/>
    </location>
</feature>
<dbReference type="AlphaFoldDB" id="A0A7Y9LUD8"/>
<dbReference type="InterPro" id="IPR013783">
    <property type="entry name" value="Ig-like_fold"/>
</dbReference>
<keyword evidence="2" id="KW-0812">Transmembrane</keyword>
<dbReference type="Pfam" id="PF24346">
    <property type="entry name" value="DUF7507"/>
    <property type="match status" value="3"/>
</dbReference>
<evidence type="ECO:0000256" key="2">
    <source>
        <dbReference type="SAM" id="Phobius"/>
    </source>
</evidence>
<evidence type="ECO:0000256" key="3">
    <source>
        <dbReference type="SAM" id="SignalP"/>
    </source>
</evidence>
<organism evidence="5 6">
    <name type="scientific">Psychromicrobium silvestre</name>
    <dbReference type="NCBI Taxonomy" id="1645614"/>
    <lineage>
        <taxon>Bacteria</taxon>
        <taxon>Bacillati</taxon>
        <taxon>Actinomycetota</taxon>
        <taxon>Actinomycetes</taxon>
        <taxon>Micrococcales</taxon>
        <taxon>Micrococcaceae</taxon>
        <taxon>Psychromicrobium</taxon>
    </lineage>
</organism>
<feature type="domain" description="DUF7507" evidence="4">
    <location>
        <begin position="1118"/>
        <end position="1205"/>
    </location>
</feature>
<evidence type="ECO:0000256" key="1">
    <source>
        <dbReference type="SAM" id="MobiDB-lite"/>
    </source>
</evidence>
<feature type="domain" description="DUF7507" evidence="4">
    <location>
        <begin position="1005"/>
        <end position="1101"/>
    </location>
</feature>
<feature type="signal peptide" evidence="3">
    <location>
        <begin position="1"/>
        <end position="23"/>
    </location>
</feature>
<evidence type="ECO:0000313" key="5">
    <source>
        <dbReference type="EMBL" id="NYE95788.1"/>
    </source>
</evidence>
<dbReference type="InterPro" id="IPR055354">
    <property type="entry name" value="DUF7507"/>
</dbReference>
<keyword evidence="6" id="KW-1185">Reference proteome</keyword>
<comment type="caution">
    <text evidence="5">The sequence shown here is derived from an EMBL/GenBank/DDBJ whole genome shotgun (WGS) entry which is preliminary data.</text>
</comment>
<feature type="transmembrane region" description="Helical" evidence="2">
    <location>
        <begin position="1241"/>
        <end position="1266"/>
    </location>
</feature>
<evidence type="ECO:0000313" key="6">
    <source>
        <dbReference type="Proteomes" id="UP000521748"/>
    </source>
</evidence>
<protein>
    <submittedName>
        <fullName evidence="5">Putative repeat protein (TIGR01451 family)</fullName>
    </submittedName>
</protein>
<accession>A0A7Y9LUD8</accession>
<feature type="chain" id="PRO_5031282749" evidence="3">
    <location>
        <begin position="24"/>
        <end position="1277"/>
    </location>
</feature>
<keyword evidence="2" id="KW-0472">Membrane</keyword>
<dbReference type="EMBL" id="JACBYQ010000002">
    <property type="protein sequence ID" value="NYE95788.1"/>
    <property type="molecule type" value="Genomic_DNA"/>
</dbReference>
<gene>
    <name evidence="5" type="ORF">FHU41_002038</name>
</gene>
<dbReference type="Gene3D" id="2.60.40.10">
    <property type="entry name" value="Immunoglobulins"/>
    <property type="match status" value="2"/>
</dbReference>
<sequence>MSVLLAFCLAIATLIPFASSASAAGAYTLSLTAPVSAPLNQGFSYTATISTPGASPAAPMTGVVLTSTLAPGLELDTLATGPGTPVQSYTYDPTTRVITFTLNDLTKQLTTFTYSVTQIDNTVKSQDTVLHTTISDQSGDPTSAADTKVVGDLNYHPGKSAFTVQGSNNRDVTYYLDVSTVNANAGTSTFTTWQQTLTDTLPAGAVITATSSNDGGTWTTTNNPDGTTTVTWDHLGAYGPRGPSLTELSGKKIWVQVHYPVAQFPDATIKPPLNTVQLTVKDHDGNAAGPTSASAQSVDFTTGVTKDIFLTKAAINGDKDIVSASGGFLSAYQVEAAYINGVDSDKASSMTVQDAATDSAGNAQFFDHSDVYYLNTIFNAALQNANLPYTLEYTTSANNSLWQTYTGSALTTGENTNFVVQTTGSAGMHAYQNNPVDLNIPIGEHLTGWRIVVSSGAALIPSGAEADVQANYAASYPSLTDGSLPTPATGSVGPIVNTATGSLTDASGVTHSKTDAANFTVQDRANIATFVAAPTSILVGSTAVYQATISNLDPVGRSYKNSELDVVLPPGVVYDPAVGITPAYASTPTTNIPVPTLGNGATVTTSNVTDANGEVHQVVHIVVADLPSLRTVGEVKNRDEFLGFRYNIPTQVLAQAFDPTQNTAEVTSWAFTNDPLYSSLRMDFYGPYYNPDLYDLDPALSRVAKWTDQSVVNTSGGLLLGKQVRADASADWGLSATVKSPGTVQWQVYVANALPESVTNAVVFDRLPYLGDNRGTQFPVTLSGPVTGAPAGAVLEYSTDATSASTGTWTTDPSNATAFRLKLDSLASGDNLTLLVSTNVPAAQKYQDIAVNDVTATADYQGQNRNFISNTATAQVEGTPSFTLVKKTNGLHYDSAPGAAVATGSTVSWTYQVTNTGDTPLDNVAISDAYTDGTGKAGTLTPTSSQTGTLLPGESRTFTATGTAVNGEYHNTATATATAVDAEGKALAPQPKAQTDQSWYLAGNAALTVEKTTNGQNVDSAPGLQLTPGDQVTWAYKVTNTGSLPLTNIDVTDKDSAGNTVFVGTVASLAAGKSVTLSASGKAISGQYHNTVTASAANPAGGDALQAADESWYFGAEPGISLLKQVSASPDGPWSNSVSIKTGASIYWQFTVVNTGNIPLGNVVIGDENLPSIPAIASLQPGETKTVVVKQDSIVSGYTNTASVSIPGVEVKTPGGTVIVKKPGAKATVTSSATVTIESPALAYTGAAFGWLLIGAVGLFGLGLTMRILSRRTRQRG</sequence>
<feature type="compositionally biased region" description="Polar residues" evidence="1">
    <location>
        <begin position="940"/>
        <end position="949"/>
    </location>
</feature>